<sequence length="35" mass="4122">MHIYSRMATSLQCLALYPWSPSNKGPNMNNTFHYF</sequence>
<organism evidence="1">
    <name type="scientific">Rhizophora mucronata</name>
    <name type="common">Asiatic mangrove</name>
    <dbReference type="NCBI Taxonomy" id="61149"/>
    <lineage>
        <taxon>Eukaryota</taxon>
        <taxon>Viridiplantae</taxon>
        <taxon>Streptophyta</taxon>
        <taxon>Embryophyta</taxon>
        <taxon>Tracheophyta</taxon>
        <taxon>Spermatophyta</taxon>
        <taxon>Magnoliopsida</taxon>
        <taxon>eudicotyledons</taxon>
        <taxon>Gunneridae</taxon>
        <taxon>Pentapetalae</taxon>
        <taxon>rosids</taxon>
        <taxon>fabids</taxon>
        <taxon>Malpighiales</taxon>
        <taxon>Rhizophoraceae</taxon>
        <taxon>Rhizophora</taxon>
    </lineage>
</organism>
<dbReference type="EMBL" id="GGEC01091293">
    <property type="protein sequence ID" value="MBX71777.1"/>
    <property type="molecule type" value="Transcribed_RNA"/>
</dbReference>
<evidence type="ECO:0000313" key="1">
    <source>
        <dbReference type="EMBL" id="MBX71777.1"/>
    </source>
</evidence>
<accession>A0A2P2QXU8</accession>
<protein>
    <submittedName>
        <fullName evidence="1">Uncharacterized protein</fullName>
    </submittedName>
</protein>
<proteinExistence type="predicted"/>
<dbReference type="AlphaFoldDB" id="A0A2P2QXU8"/>
<reference evidence="1" key="1">
    <citation type="submission" date="2018-02" db="EMBL/GenBank/DDBJ databases">
        <title>Rhizophora mucronata_Transcriptome.</title>
        <authorList>
            <person name="Meera S.P."/>
            <person name="Sreeshan A."/>
            <person name="Augustine A."/>
        </authorList>
    </citation>
    <scope>NUCLEOTIDE SEQUENCE</scope>
    <source>
        <tissue evidence="1">Leaf</tissue>
    </source>
</reference>
<name>A0A2P2QXU8_RHIMU</name>